<evidence type="ECO:0000313" key="4">
    <source>
        <dbReference type="Proteomes" id="UP000626026"/>
    </source>
</evidence>
<gene>
    <name evidence="3" type="ORF">IBL26_06885</name>
</gene>
<organism evidence="3 4">
    <name type="scientific">Teichococcus aerophilus</name>
    <dbReference type="NCBI Taxonomy" id="1224513"/>
    <lineage>
        <taxon>Bacteria</taxon>
        <taxon>Pseudomonadati</taxon>
        <taxon>Pseudomonadota</taxon>
        <taxon>Alphaproteobacteria</taxon>
        <taxon>Acetobacterales</taxon>
        <taxon>Roseomonadaceae</taxon>
        <taxon>Roseomonas</taxon>
    </lineage>
</organism>
<evidence type="ECO:0000256" key="2">
    <source>
        <dbReference type="SAM" id="SignalP"/>
    </source>
</evidence>
<reference evidence="3 4" key="1">
    <citation type="journal article" date="2013" name="Int. J. Syst. Evol. Microbiol.">
        <title>Roseomonas aerophila sp. nov., isolated from air.</title>
        <authorList>
            <person name="Kim S.J."/>
            <person name="Weon H.Y."/>
            <person name="Ahn J.H."/>
            <person name="Hong S.B."/>
            <person name="Seok S.J."/>
            <person name="Whang K.S."/>
            <person name="Kwon S.W."/>
        </authorList>
    </citation>
    <scope>NUCLEOTIDE SEQUENCE [LARGE SCALE GENOMIC DNA]</scope>
    <source>
        <strain evidence="3 4">NBRC 108923</strain>
    </source>
</reference>
<dbReference type="RefSeq" id="WP_187783733.1">
    <property type="nucleotide sequence ID" value="NZ_JACTVA010000008.1"/>
</dbReference>
<dbReference type="InterPro" id="IPR042100">
    <property type="entry name" value="Bug_dom1"/>
</dbReference>
<keyword evidence="2" id="KW-0732">Signal</keyword>
<dbReference type="SUPFAM" id="SSF53850">
    <property type="entry name" value="Periplasmic binding protein-like II"/>
    <property type="match status" value="1"/>
</dbReference>
<dbReference type="Pfam" id="PF03401">
    <property type="entry name" value="TctC"/>
    <property type="match status" value="1"/>
</dbReference>
<dbReference type="CDD" id="cd07012">
    <property type="entry name" value="PBP2_Bug_TTT"/>
    <property type="match status" value="1"/>
</dbReference>
<evidence type="ECO:0000256" key="1">
    <source>
        <dbReference type="ARBA" id="ARBA00006987"/>
    </source>
</evidence>
<dbReference type="Gene3D" id="3.40.190.150">
    <property type="entry name" value="Bordetella uptake gene, domain 1"/>
    <property type="match status" value="1"/>
</dbReference>
<dbReference type="PANTHER" id="PTHR42928:SF5">
    <property type="entry name" value="BLR1237 PROTEIN"/>
    <property type="match status" value="1"/>
</dbReference>
<comment type="similarity">
    <text evidence="1">Belongs to the UPF0065 (bug) family.</text>
</comment>
<sequence>MLLGTAALVGAALPSLAQAQAAYPTRPVRLVVPFGPGSSPDVIARLLGERLSRAMGQPVVIENRAGASTSIGAQAVATARPDGYTLLYAVNNTLSINPFIYSNLSYKPEDLVPVIRVLSVPYVLLVPGNSPIKTLGELIEAAKARPGAMTYGSYGIGQGTHVALARLLNEAGITMTHVPYRDGVLNDLVAGRIDLLFDPTTTAIPQIEVGAVRALAVSGPRRVDALPQVPTVAETLPGFVGDSWHGVLAPRGTPAEVVDKIATLSDGIIKSDEFRAKLRELGLVPAGGTPADFRDFLVEDAKIWGKVVKENNIRVE</sequence>
<accession>A0ABR7RK82</accession>
<comment type="caution">
    <text evidence="3">The sequence shown here is derived from an EMBL/GenBank/DDBJ whole genome shotgun (WGS) entry which is preliminary data.</text>
</comment>
<dbReference type="PIRSF" id="PIRSF017082">
    <property type="entry name" value="YflP"/>
    <property type="match status" value="1"/>
</dbReference>
<proteinExistence type="inferred from homology"/>
<feature type="chain" id="PRO_5045598300" evidence="2">
    <location>
        <begin position="22"/>
        <end position="316"/>
    </location>
</feature>
<keyword evidence="4" id="KW-1185">Reference proteome</keyword>
<dbReference type="Gene3D" id="3.40.190.10">
    <property type="entry name" value="Periplasmic binding protein-like II"/>
    <property type="match status" value="1"/>
</dbReference>
<dbReference type="Proteomes" id="UP000626026">
    <property type="component" value="Unassembled WGS sequence"/>
</dbReference>
<feature type="signal peptide" evidence="2">
    <location>
        <begin position="1"/>
        <end position="21"/>
    </location>
</feature>
<protein>
    <submittedName>
        <fullName evidence="3">Tripartite tricarboxylate transporter substrate binding protein</fullName>
    </submittedName>
</protein>
<dbReference type="EMBL" id="JACTVA010000008">
    <property type="protein sequence ID" value="MBC9206557.1"/>
    <property type="molecule type" value="Genomic_DNA"/>
</dbReference>
<dbReference type="PANTHER" id="PTHR42928">
    <property type="entry name" value="TRICARBOXYLATE-BINDING PROTEIN"/>
    <property type="match status" value="1"/>
</dbReference>
<name>A0ABR7RK82_9PROT</name>
<dbReference type="InterPro" id="IPR005064">
    <property type="entry name" value="BUG"/>
</dbReference>
<evidence type="ECO:0000313" key="3">
    <source>
        <dbReference type="EMBL" id="MBC9206557.1"/>
    </source>
</evidence>